<proteinExistence type="predicted"/>
<reference evidence="3 4" key="1">
    <citation type="submission" date="2014-04" db="EMBL/GenBank/DDBJ databases">
        <authorList>
            <consortium name="DOE Joint Genome Institute"/>
            <person name="Kuo A."/>
            <person name="Kohler A."/>
            <person name="Jargeat P."/>
            <person name="Nagy L.G."/>
            <person name="Floudas D."/>
            <person name="Copeland A."/>
            <person name="Barry K.W."/>
            <person name="Cichocki N."/>
            <person name="Veneault-Fourrey C."/>
            <person name="LaButti K."/>
            <person name="Lindquist E.A."/>
            <person name="Lipzen A."/>
            <person name="Lundell T."/>
            <person name="Morin E."/>
            <person name="Murat C."/>
            <person name="Sun H."/>
            <person name="Tunlid A."/>
            <person name="Henrissat B."/>
            <person name="Grigoriev I.V."/>
            <person name="Hibbett D.S."/>
            <person name="Martin F."/>
            <person name="Nordberg H.P."/>
            <person name="Cantor M.N."/>
            <person name="Hua S.X."/>
        </authorList>
    </citation>
    <scope>NUCLEOTIDE SEQUENCE [LARGE SCALE GENOMIC DNA]</scope>
    <source>
        <strain evidence="3 4">Ve08.2h10</strain>
    </source>
</reference>
<evidence type="ECO:0000313" key="3">
    <source>
        <dbReference type="EMBL" id="KIK76848.1"/>
    </source>
</evidence>
<feature type="region of interest" description="Disordered" evidence="2">
    <location>
        <begin position="111"/>
        <end position="131"/>
    </location>
</feature>
<dbReference type="GO" id="GO:0003677">
    <property type="term" value="F:DNA binding"/>
    <property type="evidence" value="ECO:0007669"/>
    <property type="project" value="UniProtKB-KW"/>
</dbReference>
<dbReference type="HOGENOM" id="CLU_650720_0_0_1"/>
<evidence type="ECO:0000256" key="2">
    <source>
        <dbReference type="SAM" id="MobiDB-lite"/>
    </source>
</evidence>
<dbReference type="AlphaFoldDB" id="A0A0D0CNK2"/>
<dbReference type="Gene3D" id="1.10.150.130">
    <property type="match status" value="1"/>
</dbReference>
<sequence>MLALVLASLSSLEDGGEPGDSFRGGKHNIAWAEAIGFEFLLVTLSRTIDQPHHVIAYGDNISVIESCVLPLFTPSECNPADAPSQGTYAHQIVNSHLYPSLSIFTSLSSTPPTPLPPLKSKPSETGSTRLPLPNSLTALYVSKNLLSTLQPTSENLTTSYRIHSPSSSQPKLRFNPLITPSHIPDPRPHPYKPDLTPLPSTLHPHCLTRQCLLMWQPTSAPPRSTQSNNDKSLSDQEIERILSVIGASWSESTKELYGTGLLIFHVYCDINNIPDHRRAPVSANTFTAFLSSCAGAYSGSTVANYAATVKAWHLLHGMEWTVKDAEYKALLEGATRLAPSSSKRPKCAPFTVDILEKFSLFMNLDDLREFTVPAISKFNPSKHITRAGFALTQNHKGLPIMQFSLPSTKTSREGEEVHCAPHDQDSRLDPKGALDCHFCINTDR</sequence>
<dbReference type="OrthoDB" id="2678913at2759"/>
<name>A0A0D0CNK2_9AGAM</name>
<dbReference type="InParanoid" id="A0A0D0CNK2"/>
<dbReference type="EMBL" id="KN827263">
    <property type="protein sequence ID" value="KIK76848.1"/>
    <property type="molecule type" value="Genomic_DNA"/>
</dbReference>
<reference evidence="4" key="2">
    <citation type="submission" date="2015-01" db="EMBL/GenBank/DDBJ databases">
        <title>Evolutionary Origins and Diversification of the Mycorrhizal Mutualists.</title>
        <authorList>
            <consortium name="DOE Joint Genome Institute"/>
            <consortium name="Mycorrhizal Genomics Consortium"/>
            <person name="Kohler A."/>
            <person name="Kuo A."/>
            <person name="Nagy L.G."/>
            <person name="Floudas D."/>
            <person name="Copeland A."/>
            <person name="Barry K.W."/>
            <person name="Cichocki N."/>
            <person name="Veneault-Fourrey C."/>
            <person name="LaButti K."/>
            <person name="Lindquist E.A."/>
            <person name="Lipzen A."/>
            <person name="Lundell T."/>
            <person name="Morin E."/>
            <person name="Murat C."/>
            <person name="Riley R."/>
            <person name="Ohm R."/>
            <person name="Sun H."/>
            <person name="Tunlid A."/>
            <person name="Henrissat B."/>
            <person name="Grigoriev I.V."/>
            <person name="Hibbett D.S."/>
            <person name="Martin F."/>
        </authorList>
    </citation>
    <scope>NUCLEOTIDE SEQUENCE [LARGE SCALE GENOMIC DNA]</scope>
    <source>
        <strain evidence="4">Ve08.2h10</strain>
    </source>
</reference>
<evidence type="ECO:0000313" key="4">
    <source>
        <dbReference type="Proteomes" id="UP000054538"/>
    </source>
</evidence>
<dbReference type="Proteomes" id="UP000054538">
    <property type="component" value="Unassembled WGS sequence"/>
</dbReference>
<dbReference type="STRING" id="930991.A0A0D0CNK2"/>
<protein>
    <recommendedName>
        <fullName evidence="5">Core-binding (CB) domain-containing protein</fullName>
    </recommendedName>
</protein>
<keyword evidence="4" id="KW-1185">Reference proteome</keyword>
<dbReference type="SUPFAM" id="SSF47823">
    <property type="entry name" value="lambda integrase-like, N-terminal domain"/>
    <property type="match status" value="1"/>
</dbReference>
<dbReference type="InterPro" id="IPR010998">
    <property type="entry name" value="Integrase_recombinase_N"/>
</dbReference>
<evidence type="ECO:0000256" key="1">
    <source>
        <dbReference type="ARBA" id="ARBA00023125"/>
    </source>
</evidence>
<accession>A0A0D0CNK2</accession>
<gene>
    <name evidence="3" type="ORF">PAXRUDRAFT_17898</name>
</gene>
<evidence type="ECO:0008006" key="5">
    <source>
        <dbReference type="Google" id="ProtNLM"/>
    </source>
</evidence>
<keyword evidence="1" id="KW-0238">DNA-binding</keyword>
<organism evidence="3 4">
    <name type="scientific">Paxillus rubicundulus Ve08.2h10</name>
    <dbReference type="NCBI Taxonomy" id="930991"/>
    <lineage>
        <taxon>Eukaryota</taxon>
        <taxon>Fungi</taxon>
        <taxon>Dikarya</taxon>
        <taxon>Basidiomycota</taxon>
        <taxon>Agaricomycotina</taxon>
        <taxon>Agaricomycetes</taxon>
        <taxon>Agaricomycetidae</taxon>
        <taxon>Boletales</taxon>
        <taxon>Paxilineae</taxon>
        <taxon>Paxillaceae</taxon>
        <taxon>Paxillus</taxon>
    </lineage>
</organism>